<dbReference type="Pfam" id="PF00201">
    <property type="entry name" value="UDPGT"/>
    <property type="match status" value="1"/>
</dbReference>
<evidence type="ECO:0000256" key="3">
    <source>
        <dbReference type="ARBA" id="ARBA00022679"/>
    </source>
</evidence>
<proteinExistence type="inferred from homology"/>
<feature type="chain" id="PRO_5035489233" description="UDP-glucuronosyltransferase" evidence="5">
    <location>
        <begin position="26"/>
        <end position="428"/>
    </location>
</feature>
<keyword evidence="3 4" id="KW-0808">Transferase</keyword>
<accession>A0A8K0P2B0</accession>
<keyword evidence="5" id="KW-0732">Signal</keyword>
<keyword evidence="7" id="KW-1185">Reference proteome</keyword>
<dbReference type="EC" id="2.4.1.17" evidence="5"/>
<dbReference type="InterPro" id="IPR050271">
    <property type="entry name" value="UDP-glycosyltransferase"/>
</dbReference>
<dbReference type="Gene3D" id="3.40.50.2000">
    <property type="entry name" value="Glycogen Phosphorylase B"/>
    <property type="match status" value="1"/>
</dbReference>
<evidence type="ECO:0000256" key="4">
    <source>
        <dbReference type="RuleBase" id="RU003718"/>
    </source>
</evidence>
<evidence type="ECO:0000256" key="1">
    <source>
        <dbReference type="ARBA" id="ARBA00009995"/>
    </source>
</evidence>
<dbReference type="InterPro" id="IPR035595">
    <property type="entry name" value="UDP_glycos_trans_CS"/>
</dbReference>
<dbReference type="SUPFAM" id="SSF53756">
    <property type="entry name" value="UDP-Glycosyltransferase/glycogen phosphorylase"/>
    <property type="match status" value="1"/>
</dbReference>
<sequence>MMAVGWKGWSVLLYILILYTNSSSSANILALFPFSSRSHSNLFSAITFALAEKGHSFTVITSQPLDSTPPNYRQVDFSDLAEKILHDFSSTKEIGLLEILAKSRSMYEDVCRHTLFHPEVKKLLKPSNESEHFDMIITNSVFSECLYGFAYIYRAPLVLISPPGPVSTTYNTLGLVALPSCITNVVSGFTDHMTFPQRIVNTVQTYGLFIYYYKFILNSVFSIMKDAYGEDIPPFSEIEKSMSLILVNHHFALNGARPLAPNLIEVGGLHIRPPKDLPKELKGFMDGAGKDGIIYVSLGSILKSMNFPIEVRDAFIGAFSQLKQRVLWKYEGDSPLPGQTENVKLEKWLPQQDVLAHPNVKLFITHGGLLSMQEAASRGVPLIGIPFFGDQFTNLQRVTDLQIGLSLDSKNITKENILKAVHEMLDNP</sequence>
<feature type="non-terminal residue" evidence="6">
    <location>
        <position position="1"/>
    </location>
</feature>
<dbReference type="PANTHER" id="PTHR48043:SF159">
    <property type="entry name" value="EG:EG0003.4 PROTEIN-RELATED"/>
    <property type="match status" value="1"/>
</dbReference>
<gene>
    <name evidence="6" type="primary">UGT</name>
    <name evidence="6" type="ORF">J437_LFUL019800</name>
</gene>
<keyword evidence="2 4" id="KW-0328">Glycosyltransferase</keyword>
<evidence type="ECO:0000256" key="2">
    <source>
        <dbReference type="ARBA" id="ARBA00022676"/>
    </source>
</evidence>
<evidence type="ECO:0000256" key="5">
    <source>
        <dbReference type="RuleBase" id="RU362059"/>
    </source>
</evidence>
<protein>
    <recommendedName>
        <fullName evidence="5">UDP-glucuronosyltransferase</fullName>
        <ecNumber evidence="5">2.4.1.17</ecNumber>
    </recommendedName>
</protein>
<dbReference type="EMBL" id="KZ308374">
    <property type="protein sequence ID" value="KAG8228499.1"/>
    <property type="molecule type" value="Genomic_DNA"/>
</dbReference>
<dbReference type="InterPro" id="IPR002213">
    <property type="entry name" value="UDP_glucos_trans"/>
</dbReference>
<feature type="signal peptide" evidence="5">
    <location>
        <begin position="1"/>
        <end position="25"/>
    </location>
</feature>
<dbReference type="OrthoDB" id="5835829at2759"/>
<comment type="similarity">
    <text evidence="1 4">Belongs to the UDP-glycosyltransferase family.</text>
</comment>
<organism evidence="6 7">
    <name type="scientific">Ladona fulva</name>
    <name type="common">Scarce chaser dragonfly</name>
    <name type="synonym">Libellula fulva</name>
    <dbReference type="NCBI Taxonomy" id="123851"/>
    <lineage>
        <taxon>Eukaryota</taxon>
        <taxon>Metazoa</taxon>
        <taxon>Ecdysozoa</taxon>
        <taxon>Arthropoda</taxon>
        <taxon>Hexapoda</taxon>
        <taxon>Insecta</taxon>
        <taxon>Pterygota</taxon>
        <taxon>Palaeoptera</taxon>
        <taxon>Odonata</taxon>
        <taxon>Epiprocta</taxon>
        <taxon>Anisoptera</taxon>
        <taxon>Libelluloidea</taxon>
        <taxon>Libellulidae</taxon>
        <taxon>Ladona</taxon>
    </lineage>
</organism>
<name>A0A8K0P2B0_LADFU</name>
<dbReference type="FunFam" id="3.40.50.2000:FF:000050">
    <property type="entry name" value="UDP-glucuronosyltransferase"/>
    <property type="match status" value="1"/>
</dbReference>
<dbReference type="GO" id="GO:0016020">
    <property type="term" value="C:membrane"/>
    <property type="evidence" value="ECO:0007669"/>
    <property type="project" value="UniProtKB-SubCell"/>
</dbReference>
<reference evidence="6" key="2">
    <citation type="submission" date="2017-10" db="EMBL/GenBank/DDBJ databases">
        <title>Ladona fulva Genome sequencing and assembly.</title>
        <authorList>
            <person name="Murali S."/>
            <person name="Richards S."/>
            <person name="Bandaranaike D."/>
            <person name="Bellair M."/>
            <person name="Blankenburg K."/>
            <person name="Chao H."/>
            <person name="Dinh H."/>
            <person name="Doddapaneni H."/>
            <person name="Dugan-Rocha S."/>
            <person name="Elkadiri S."/>
            <person name="Gnanaolivu R."/>
            <person name="Hernandez B."/>
            <person name="Skinner E."/>
            <person name="Javaid M."/>
            <person name="Lee S."/>
            <person name="Li M."/>
            <person name="Ming W."/>
            <person name="Munidasa M."/>
            <person name="Muniz J."/>
            <person name="Nguyen L."/>
            <person name="Hughes D."/>
            <person name="Osuji N."/>
            <person name="Pu L.-L."/>
            <person name="Puazo M."/>
            <person name="Qu C."/>
            <person name="Quiroz J."/>
            <person name="Raj R."/>
            <person name="Weissenberger G."/>
            <person name="Xin Y."/>
            <person name="Zou X."/>
            <person name="Han Y."/>
            <person name="Worley K."/>
            <person name="Muzny D."/>
            <person name="Gibbs R."/>
        </authorList>
    </citation>
    <scope>NUCLEOTIDE SEQUENCE</scope>
    <source>
        <strain evidence="6">Sampled in the wild</strain>
    </source>
</reference>
<evidence type="ECO:0000313" key="6">
    <source>
        <dbReference type="EMBL" id="KAG8228499.1"/>
    </source>
</evidence>
<dbReference type="CDD" id="cd03784">
    <property type="entry name" value="GT1_Gtf-like"/>
    <property type="match status" value="1"/>
</dbReference>
<dbReference type="PANTHER" id="PTHR48043">
    <property type="entry name" value="EG:EG0003.4 PROTEIN-RELATED"/>
    <property type="match status" value="1"/>
</dbReference>
<dbReference type="PROSITE" id="PS00375">
    <property type="entry name" value="UDPGT"/>
    <property type="match status" value="1"/>
</dbReference>
<dbReference type="AlphaFoldDB" id="A0A8K0P2B0"/>
<comment type="subcellular location">
    <subcellularLocation>
        <location evidence="5">Membrane</location>
        <topology evidence="5">Single-pass membrane protein</topology>
    </subcellularLocation>
</comment>
<comment type="catalytic activity">
    <reaction evidence="5">
        <text>glucuronate acceptor + UDP-alpha-D-glucuronate = acceptor beta-D-glucuronoside + UDP + H(+)</text>
        <dbReference type="Rhea" id="RHEA:21032"/>
        <dbReference type="ChEBI" id="CHEBI:15378"/>
        <dbReference type="ChEBI" id="CHEBI:58052"/>
        <dbReference type="ChEBI" id="CHEBI:58223"/>
        <dbReference type="ChEBI" id="CHEBI:132367"/>
        <dbReference type="ChEBI" id="CHEBI:132368"/>
        <dbReference type="EC" id="2.4.1.17"/>
    </reaction>
</comment>
<dbReference type="Proteomes" id="UP000792457">
    <property type="component" value="Unassembled WGS sequence"/>
</dbReference>
<comment type="caution">
    <text evidence="6">The sequence shown here is derived from an EMBL/GenBank/DDBJ whole genome shotgun (WGS) entry which is preliminary data.</text>
</comment>
<evidence type="ECO:0000313" key="7">
    <source>
        <dbReference type="Proteomes" id="UP000792457"/>
    </source>
</evidence>
<dbReference type="GO" id="GO:0015020">
    <property type="term" value="F:glucuronosyltransferase activity"/>
    <property type="evidence" value="ECO:0007669"/>
    <property type="project" value="UniProtKB-EC"/>
</dbReference>
<reference evidence="6" key="1">
    <citation type="submission" date="2013-04" db="EMBL/GenBank/DDBJ databases">
        <authorList>
            <person name="Qu J."/>
            <person name="Murali S.C."/>
            <person name="Bandaranaike D."/>
            <person name="Bellair M."/>
            <person name="Blankenburg K."/>
            <person name="Chao H."/>
            <person name="Dinh H."/>
            <person name="Doddapaneni H."/>
            <person name="Downs B."/>
            <person name="Dugan-Rocha S."/>
            <person name="Elkadiri S."/>
            <person name="Gnanaolivu R.D."/>
            <person name="Hernandez B."/>
            <person name="Javaid M."/>
            <person name="Jayaseelan J.C."/>
            <person name="Lee S."/>
            <person name="Li M."/>
            <person name="Ming W."/>
            <person name="Munidasa M."/>
            <person name="Muniz J."/>
            <person name="Nguyen L."/>
            <person name="Ongeri F."/>
            <person name="Osuji N."/>
            <person name="Pu L.-L."/>
            <person name="Puazo M."/>
            <person name="Qu C."/>
            <person name="Quiroz J."/>
            <person name="Raj R."/>
            <person name="Weissenberger G."/>
            <person name="Xin Y."/>
            <person name="Zou X."/>
            <person name="Han Y."/>
            <person name="Richards S."/>
            <person name="Worley K."/>
            <person name="Muzny D."/>
            <person name="Gibbs R."/>
        </authorList>
    </citation>
    <scope>NUCLEOTIDE SEQUENCE</scope>
    <source>
        <strain evidence="6">Sampled in the wild</strain>
    </source>
</reference>